<keyword evidence="2" id="KW-1185">Reference proteome</keyword>
<reference evidence="1 2" key="1">
    <citation type="submission" date="2019-02" db="EMBL/GenBank/DDBJ databases">
        <title>Opniocepnalus argus genome.</title>
        <authorList>
            <person name="Zhou C."/>
            <person name="Xiao S."/>
        </authorList>
    </citation>
    <scope>NUCLEOTIDE SEQUENCE [LARGE SCALE GENOMIC DNA]</scope>
    <source>
        <strain evidence="1">OARG1902GOOAL</strain>
        <tissue evidence="1">Muscle</tissue>
    </source>
</reference>
<reference evidence="2" key="2">
    <citation type="submission" date="2019-02" db="EMBL/GenBank/DDBJ databases">
        <title>Opniocepnalus argus Var Kimnra genome.</title>
        <authorList>
            <person name="Zhou C."/>
            <person name="Xiao S."/>
        </authorList>
    </citation>
    <scope>NUCLEOTIDE SEQUENCE [LARGE SCALE GENOMIC DNA]</scope>
</reference>
<dbReference type="EMBL" id="CM015715">
    <property type="protein sequence ID" value="KAF3688572.1"/>
    <property type="molecule type" value="Genomic_DNA"/>
</dbReference>
<accession>A0A6G1PEA2</accession>
<dbReference type="Proteomes" id="UP000503349">
    <property type="component" value="Chromosome 4"/>
</dbReference>
<evidence type="ECO:0000313" key="1">
    <source>
        <dbReference type="EMBL" id="KAF3688572.1"/>
    </source>
</evidence>
<sequence length="82" mass="9348">MAQALSPASDWSVITGIVISCESLLQRWQQLRWRRDWGTVKPQLHVGLMRWLRCWDCLKQGPPSHCWLSAYPTTPSAGCPPT</sequence>
<proteinExistence type="predicted"/>
<evidence type="ECO:0000313" key="2">
    <source>
        <dbReference type="Proteomes" id="UP000503349"/>
    </source>
</evidence>
<name>A0A6G1PEA2_CHAAH</name>
<organism evidence="1 2">
    <name type="scientific">Channa argus</name>
    <name type="common">Northern snakehead</name>
    <name type="synonym">Ophicephalus argus</name>
    <dbReference type="NCBI Taxonomy" id="215402"/>
    <lineage>
        <taxon>Eukaryota</taxon>
        <taxon>Metazoa</taxon>
        <taxon>Chordata</taxon>
        <taxon>Craniata</taxon>
        <taxon>Vertebrata</taxon>
        <taxon>Euteleostomi</taxon>
        <taxon>Actinopterygii</taxon>
        <taxon>Neopterygii</taxon>
        <taxon>Teleostei</taxon>
        <taxon>Neoteleostei</taxon>
        <taxon>Acanthomorphata</taxon>
        <taxon>Anabantaria</taxon>
        <taxon>Anabantiformes</taxon>
        <taxon>Channoidei</taxon>
        <taxon>Channidae</taxon>
        <taxon>Channa</taxon>
    </lineage>
</organism>
<gene>
    <name evidence="1" type="ORF">EXN66_Car004244</name>
</gene>
<protein>
    <submittedName>
        <fullName evidence="1">Uncharacterized protein</fullName>
    </submittedName>
</protein>
<dbReference type="AlphaFoldDB" id="A0A6G1PEA2"/>